<name>A0A7V3N6J5_UNCC3</name>
<keyword evidence="6" id="KW-0472">Membrane</keyword>
<comment type="similarity">
    <text evidence="2 6">Belongs to the peptidase S26 family.</text>
</comment>
<dbReference type="NCBIfam" id="TIGR02227">
    <property type="entry name" value="sigpep_I_bact"/>
    <property type="match status" value="1"/>
</dbReference>
<dbReference type="GO" id="GO:0009003">
    <property type="term" value="F:signal peptidase activity"/>
    <property type="evidence" value="ECO:0007669"/>
    <property type="project" value="UniProtKB-EC"/>
</dbReference>
<keyword evidence="6" id="KW-1133">Transmembrane helix</keyword>
<evidence type="ECO:0000256" key="6">
    <source>
        <dbReference type="RuleBase" id="RU362042"/>
    </source>
</evidence>
<evidence type="ECO:0000259" key="7">
    <source>
        <dbReference type="Pfam" id="PF10502"/>
    </source>
</evidence>
<dbReference type="PANTHER" id="PTHR43390:SF1">
    <property type="entry name" value="CHLOROPLAST PROCESSING PEPTIDASE"/>
    <property type="match status" value="1"/>
</dbReference>
<dbReference type="EC" id="3.4.21.89" evidence="3 6"/>
<dbReference type="InterPro" id="IPR035940">
    <property type="entry name" value="CAP_sf"/>
</dbReference>
<feature type="transmembrane region" description="Helical" evidence="6">
    <location>
        <begin position="91"/>
        <end position="115"/>
    </location>
</feature>
<evidence type="ECO:0000256" key="1">
    <source>
        <dbReference type="ARBA" id="ARBA00000677"/>
    </source>
</evidence>
<evidence type="ECO:0000313" key="8">
    <source>
        <dbReference type="EMBL" id="HFZ09450.1"/>
    </source>
</evidence>
<evidence type="ECO:0000256" key="3">
    <source>
        <dbReference type="ARBA" id="ARBA00013208"/>
    </source>
</evidence>
<comment type="catalytic activity">
    <reaction evidence="1 6">
        <text>Cleavage of hydrophobic, N-terminal signal or leader sequences from secreted and periplasmic proteins.</text>
        <dbReference type="EC" id="3.4.21.89"/>
    </reaction>
</comment>
<dbReference type="InterPro" id="IPR019533">
    <property type="entry name" value="Peptidase_S26"/>
</dbReference>
<keyword evidence="6" id="KW-0812">Transmembrane</keyword>
<keyword evidence="6" id="KW-0645">Protease</keyword>
<dbReference type="GO" id="GO:0004252">
    <property type="term" value="F:serine-type endopeptidase activity"/>
    <property type="evidence" value="ECO:0007669"/>
    <property type="project" value="InterPro"/>
</dbReference>
<proteinExistence type="inferred from homology"/>
<feature type="active site" evidence="5">
    <location>
        <position position="188"/>
    </location>
</feature>
<accession>A0A7V3N6J5</accession>
<dbReference type="AlphaFoldDB" id="A0A7V3N6J5"/>
<sequence length="600" mass="68023">MLKKISLKLDKGKFLSRVTKISVFVWLACILGVFVIIGYVVGVRKELFDKAPDVFIFSLLGLVLLGCLAFLVGAVSFTAQLIAKRSQKKQNIFIFLIKLFLILAILPLYLLIYILKPIEVIKKLKRSGIKSIIRAFSIKSFLAKIATFTLVSTIMLPMWVGGYTVVGAIIKEELGYGKEPIAISGTGSMYPTFPKGEGEDPKELAKQIVGTPGMIRYPNGILIAGKRFLNYEISRGDIVVVENEKIREMTKNIYGDPSGWVKRVVGLPGDSIELREGIVYLNGEPLEEPYTAKPRSTFGESFLSECKKVIVPENHIFVMGDNRKGSGDSREIGFIELSAVRYVLPLKDQKEGLAKQWRDTSKDFDETSKIKLDKEKYLRLLNEKRKEAGAKELKYQPKLELSARKRGEIILRFNDFSFEATQSGYTMARAMKDANYSNIVYGEAPTQGYYEAEELIENQFQFPETKKFLTDKSYQEIGIAEVEGEINGCPTQVIVQHFAGYVPPNYPKEVIESWKNILARLKEIQPGWAKLKEYKEFYEKNKQDVDRINEIIAIRIANISTIVAKMEANQWLSTAEQKMIDQDKPLYDEQEAIATRLNSR</sequence>
<dbReference type="PROSITE" id="PS00761">
    <property type="entry name" value="SPASE_I_3"/>
    <property type="match status" value="1"/>
</dbReference>
<comment type="caution">
    <text evidence="8">The sequence shown here is derived from an EMBL/GenBank/DDBJ whole genome shotgun (WGS) entry which is preliminary data.</text>
</comment>
<dbReference type="InterPro" id="IPR000223">
    <property type="entry name" value="Pept_S26A_signal_pept_1"/>
</dbReference>
<dbReference type="Gene3D" id="2.10.109.10">
    <property type="entry name" value="Umud Fragment, subunit A"/>
    <property type="match status" value="1"/>
</dbReference>
<comment type="subcellular location">
    <subcellularLocation>
        <location evidence="6">Membrane</location>
        <topology evidence="6">Single-pass type II membrane protein</topology>
    </subcellularLocation>
</comment>
<reference evidence="8" key="1">
    <citation type="journal article" date="2020" name="mSystems">
        <title>Genome- and Community-Level Interaction Insights into Carbon Utilization and Element Cycling Functions of Hydrothermarchaeota in Hydrothermal Sediment.</title>
        <authorList>
            <person name="Zhou Z."/>
            <person name="Liu Y."/>
            <person name="Xu W."/>
            <person name="Pan J."/>
            <person name="Luo Z.H."/>
            <person name="Li M."/>
        </authorList>
    </citation>
    <scope>NUCLEOTIDE SEQUENCE [LARGE SCALE GENOMIC DNA]</scope>
    <source>
        <strain evidence="8">SpSt-757</strain>
    </source>
</reference>
<evidence type="ECO:0000256" key="4">
    <source>
        <dbReference type="ARBA" id="ARBA00022801"/>
    </source>
</evidence>
<protein>
    <recommendedName>
        <fullName evidence="3 6">Signal peptidase I</fullName>
        <ecNumber evidence="3 6">3.4.21.89</ecNumber>
    </recommendedName>
</protein>
<dbReference type="InterPro" id="IPR019758">
    <property type="entry name" value="Pept_S26A_signal_pept_1_CS"/>
</dbReference>
<dbReference type="GO" id="GO:0016020">
    <property type="term" value="C:membrane"/>
    <property type="evidence" value="ECO:0007669"/>
    <property type="project" value="UniProtKB-SubCell"/>
</dbReference>
<organism evidence="8">
    <name type="scientific">candidate division CPR3 bacterium</name>
    <dbReference type="NCBI Taxonomy" id="2268181"/>
    <lineage>
        <taxon>Bacteria</taxon>
        <taxon>Bacteria division CPR3</taxon>
    </lineage>
</organism>
<dbReference type="PROSITE" id="PS00760">
    <property type="entry name" value="SPASE_I_2"/>
    <property type="match status" value="1"/>
</dbReference>
<gene>
    <name evidence="8" type="primary">lepB</name>
    <name evidence="8" type="ORF">ENV41_04905</name>
</gene>
<dbReference type="Gene3D" id="3.40.33.10">
    <property type="entry name" value="CAP"/>
    <property type="match status" value="1"/>
</dbReference>
<evidence type="ECO:0000256" key="5">
    <source>
        <dbReference type="PIRSR" id="PIRSR600223-1"/>
    </source>
</evidence>
<dbReference type="InterPro" id="IPR019757">
    <property type="entry name" value="Pept_S26A_signal_pept_1_Lys-AS"/>
</dbReference>
<dbReference type="SUPFAM" id="SSF51306">
    <property type="entry name" value="LexA/Signal peptidase"/>
    <property type="match status" value="1"/>
</dbReference>
<dbReference type="PANTHER" id="PTHR43390">
    <property type="entry name" value="SIGNAL PEPTIDASE I"/>
    <property type="match status" value="1"/>
</dbReference>
<comment type="caution">
    <text evidence="6">Lacks conserved residue(s) required for the propagation of feature annotation.</text>
</comment>
<feature type="transmembrane region" description="Helical" evidence="6">
    <location>
        <begin position="21"/>
        <end position="42"/>
    </location>
</feature>
<feature type="domain" description="Peptidase S26" evidence="7">
    <location>
        <begin position="187"/>
        <end position="340"/>
    </location>
</feature>
<dbReference type="InterPro" id="IPR036286">
    <property type="entry name" value="LexA/Signal_pep-like_sf"/>
</dbReference>
<keyword evidence="4 6" id="KW-0378">Hydrolase</keyword>
<dbReference type="Pfam" id="PF10502">
    <property type="entry name" value="Peptidase_S26"/>
    <property type="match status" value="1"/>
</dbReference>
<feature type="transmembrane region" description="Helical" evidence="6">
    <location>
        <begin position="54"/>
        <end position="79"/>
    </location>
</feature>
<feature type="active site" evidence="5">
    <location>
        <position position="262"/>
    </location>
</feature>
<dbReference type="CDD" id="cd06530">
    <property type="entry name" value="S26_SPase_I"/>
    <property type="match status" value="1"/>
</dbReference>
<dbReference type="GO" id="GO:0006465">
    <property type="term" value="P:signal peptide processing"/>
    <property type="evidence" value="ECO:0007669"/>
    <property type="project" value="InterPro"/>
</dbReference>
<dbReference type="EMBL" id="DTGG01000152">
    <property type="protein sequence ID" value="HFZ09450.1"/>
    <property type="molecule type" value="Genomic_DNA"/>
</dbReference>
<evidence type="ECO:0000256" key="2">
    <source>
        <dbReference type="ARBA" id="ARBA00009370"/>
    </source>
</evidence>
<dbReference type="PRINTS" id="PR00727">
    <property type="entry name" value="LEADERPTASE"/>
</dbReference>